<dbReference type="EMBL" id="RBZV01000006">
    <property type="protein sequence ID" value="RKP46885.1"/>
    <property type="molecule type" value="Genomic_DNA"/>
</dbReference>
<dbReference type="GO" id="GO:0009306">
    <property type="term" value="P:protein secretion"/>
    <property type="evidence" value="ECO:0007669"/>
    <property type="project" value="InterPro"/>
</dbReference>
<gene>
    <name evidence="8" type="ORF">D7S89_16160</name>
</gene>
<sequence length="633" mass="67082">MKVPGRLRKILTKFDKRNVVVVPKERVVNTLGLWGRARCGMVVLAALSGMSASSLVYAVAPASWKQSAYAYTAERKPLPIVLGDFAKAFGVRTSIAPVLRKVVVDSKLSAHDAVEYLDRLAVQYGFTWFFYNNVLYVSPSSDYVTEHVQLPDTGIDSAEKALRGVGLLDPKFGWGELDSDGHVLVSGPSEYVRLVRNLLAHKGEGGAQDSDVMVFRLKNALAADRVMTLRDQTQTIPGVASVLESLLAGKSPNGHERLGDIKASETGGNSSAAIMPPLPTLAGLSGAGDGGGNAGTASSTIAGGGGRKSHDVTIMADPRTNSVLIRDSSAKRELYAQLIADLDVSTVPVEIAASIIDLDTSHGKEWAPELLFGTADHGGGLSASPTTTAFDLLSGVTNANIALWSTSRLLPRLRALESDGSAKVYASPSVMTMDNVDAVLDLSQTAYLKLVGERAVDVRSISTGTMLRVTPRLQADGRIHVYIEVEDGAIDSTGSGSDVPLISRNTITTEAVLKENQALVIGGYKKEQRKRDKSRIPLLGSIPLIGKLFTNDSSSSSTSDRIFVISARAIRNDVESTPDEAVQDWSARITNGAPHAGTVGDSPAPHANGRPHGNTVSDSPAPPGNGRLLYEGR</sequence>
<reference evidence="8 9" key="1">
    <citation type="submission" date="2018-10" db="EMBL/GenBank/DDBJ databases">
        <title>Paraburkholderia sp. 7MK8-2, isolated from soil.</title>
        <authorList>
            <person name="Gao Z.-H."/>
            <person name="Qiu L.-H."/>
        </authorList>
    </citation>
    <scope>NUCLEOTIDE SEQUENCE [LARGE SCALE GENOMIC DNA]</scope>
    <source>
        <strain evidence="8 9">7MK8-2</strain>
    </source>
</reference>
<accession>A0A494X832</accession>
<dbReference type="InterPro" id="IPR005644">
    <property type="entry name" value="NolW-like"/>
</dbReference>
<dbReference type="Gene3D" id="3.30.1370.120">
    <property type="match status" value="1"/>
</dbReference>
<dbReference type="InterPro" id="IPR003522">
    <property type="entry name" value="T3SS_OM_pore_YscC"/>
</dbReference>
<organism evidence="8 9">
    <name type="scientific">Trinickia fusca</name>
    <dbReference type="NCBI Taxonomy" id="2419777"/>
    <lineage>
        <taxon>Bacteria</taxon>
        <taxon>Pseudomonadati</taxon>
        <taxon>Pseudomonadota</taxon>
        <taxon>Betaproteobacteria</taxon>
        <taxon>Burkholderiales</taxon>
        <taxon>Burkholderiaceae</taxon>
        <taxon>Trinickia</taxon>
    </lineage>
</organism>
<evidence type="ECO:0000256" key="3">
    <source>
        <dbReference type="RuleBase" id="RU004003"/>
    </source>
</evidence>
<dbReference type="NCBIfam" id="TIGR02516">
    <property type="entry name" value="type_III_yscC"/>
    <property type="match status" value="1"/>
</dbReference>
<dbReference type="PRINTS" id="PR01337">
    <property type="entry name" value="TYPE3OMGPROT"/>
</dbReference>
<name>A0A494X832_9BURK</name>
<feature type="region of interest" description="Disordered" evidence="5">
    <location>
        <begin position="591"/>
        <end position="633"/>
    </location>
</feature>
<dbReference type="InterPro" id="IPR038591">
    <property type="entry name" value="NolW-like_sf"/>
</dbReference>
<dbReference type="Gene3D" id="3.55.50.30">
    <property type="match status" value="1"/>
</dbReference>
<proteinExistence type="inferred from homology"/>
<evidence type="ECO:0000256" key="4">
    <source>
        <dbReference type="RuleBase" id="RU004004"/>
    </source>
</evidence>
<comment type="caution">
    <text evidence="8">The sequence shown here is derived from an EMBL/GenBank/DDBJ whole genome shotgun (WGS) entry which is preliminary data.</text>
</comment>
<comment type="subcellular location">
    <subcellularLocation>
        <location evidence="1 4">Cell outer membrane</location>
    </subcellularLocation>
</comment>
<dbReference type="Proteomes" id="UP000280434">
    <property type="component" value="Unassembled WGS sequence"/>
</dbReference>
<evidence type="ECO:0000259" key="6">
    <source>
        <dbReference type="Pfam" id="PF00263"/>
    </source>
</evidence>
<keyword evidence="4" id="KW-0813">Transport</keyword>
<evidence type="ECO:0000313" key="9">
    <source>
        <dbReference type="Proteomes" id="UP000280434"/>
    </source>
</evidence>
<evidence type="ECO:0000256" key="2">
    <source>
        <dbReference type="ARBA" id="ARBA00022729"/>
    </source>
</evidence>
<dbReference type="AlphaFoldDB" id="A0A494X832"/>
<feature type="domain" description="Type II/III secretion system secretin-like" evidence="6">
    <location>
        <begin position="415"/>
        <end position="570"/>
    </location>
</feature>
<protein>
    <submittedName>
        <fullName evidence="8">EscC/YscC/HrcC family type III secretion system outer membrane ring protein</fullName>
    </submittedName>
</protein>
<feature type="compositionally biased region" description="Gly residues" evidence="5">
    <location>
        <begin position="285"/>
        <end position="294"/>
    </location>
</feature>
<dbReference type="InterPro" id="IPR050810">
    <property type="entry name" value="Bact_Secretion_Sys_Channel"/>
</dbReference>
<dbReference type="Pfam" id="PF03958">
    <property type="entry name" value="Secretin_N"/>
    <property type="match status" value="1"/>
</dbReference>
<evidence type="ECO:0000256" key="1">
    <source>
        <dbReference type="ARBA" id="ARBA00004442"/>
    </source>
</evidence>
<dbReference type="PANTHER" id="PTHR30332:SF5">
    <property type="entry name" value="SPI-1 TYPE 3 SECRETION SYSTEM SECRETIN"/>
    <property type="match status" value="1"/>
</dbReference>
<dbReference type="GO" id="GO:0009279">
    <property type="term" value="C:cell outer membrane"/>
    <property type="evidence" value="ECO:0007669"/>
    <property type="project" value="UniProtKB-SubCell"/>
</dbReference>
<dbReference type="Pfam" id="PF00263">
    <property type="entry name" value="Secretin"/>
    <property type="match status" value="1"/>
</dbReference>
<dbReference type="OrthoDB" id="9779724at2"/>
<feature type="domain" description="NolW-like" evidence="7">
    <location>
        <begin position="213"/>
        <end position="344"/>
    </location>
</feature>
<comment type="similarity">
    <text evidence="3">Belongs to the bacterial secretin family.</text>
</comment>
<feature type="compositionally biased region" description="Basic and acidic residues" evidence="5">
    <location>
        <begin position="253"/>
        <end position="263"/>
    </location>
</feature>
<evidence type="ECO:0000313" key="8">
    <source>
        <dbReference type="EMBL" id="RKP46885.1"/>
    </source>
</evidence>
<evidence type="ECO:0000259" key="7">
    <source>
        <dbReference type="Pfam" id="PF03958"/>
    </source>
</evidence>
<keyword evidence="2" id="KW-0732">Signal</keyword>
<keyword evidence="9" id="KW-1185">Reference proteome</keyword>
<feature type="region of interest" description="Disordered" evidence="5">
    <location>
        <begin position="251"/>
        <end position="313"/>
    </location>
</feature>
<dbReference type="PANTHER" id="PTHR30332">
    <property type="entry name" value="PROBABLE GENERAL SECRETION PATHWAY PROTEIN D"/>
    <property type="match status" value="1"/>
</dbReference>
<evidence type="ECO:0000256" key="5">
    <source>
        <dbReference type="SAM" id="MobiDB-lite"/>
    </source>
</evidence>
<dbReference type="InterPro" id="IPR004846">
    <property type="entry name" value="T2SS/T3SS_dom"/>
</dbReference>
<dbReference type="GO" id="GO:0015627">
    <property type="term" value="C:type II protein secretion system complex"/>
    <property type="evidence" value="ECO:0007669"/>
    <property type="project" value="TreeGrafter"/>
</dbReference>